<dbReference type="KEGG" id="cpae:CPAST_c02920"/>
<dbReference type="Proteomes" id="UP000028042">
    <property type="component" value="Unassembled WGS sequence"/>
</dbReference>
<keyword evidence="4 6" id="KW-1133">Transmembrane helix</keyword>
<feature type="transmembrane region" description="Helical" evidence="6">
    <location>
        <begin position="356"/>
        <end position="379"/>
    </location>
</feature>
<protein>
    <submittedName>
        <fullName evidence="9">General substrate transporter</fullName>
    </submittedName>
    <submittedName>
        <fullName evidence="8">Putative niacin/nicotinamide transporter NaiP</fullName>
    </submittedName>
</protein>
<dbReference type="SUPFAM" id="SSF103473">
    <property type="entry name" value="MFS general substrate transporter"/>
    <property type="match status" value="1"/>
</dbReference>
<evidence type="ECO:0000256" key="4">
    <source>
        <dbReference type="ARBA" id="ARBA00022989"/>
    </source>
</evidence>
<dbReference type="GeneID" id="93072536"/>
<keyword evidence="3 6" id="KW-0812">Transmembrane</keyword>
<feature type="transmembrane region" description="Helical" evidence="6">
    <location>
        <begin position="91"/>
        <end position="110"/>
    </location>
</feature>
<feature type="transmembrane region" description="Helical" evidence="6">
    <location>
        <begin position="417"/>
        <end position="441"/>
    </location>
</feature>
<evidence type="ECO:0000256" key="3">
    <source>
        <dbReference type="ARBA" id="ARBA00022692"/>
    </source>
</evidence>
<dbReference type="KEGG" id="cpat:CLPA_c02920"/>
<feature type="transmembrane region" description="Helical" evidence="6">
    <location>
        <begin position="59"/>
        <end position="79"/>
    </location>
</feature>
<dbReference type="EMBL" id="JPGY02000001">
    <property type="protein sequence ID" value="KRU13608.1"/>
    <property type="molecule type" value="Genomic_DNA"/>
</dbReference>
<proteinExistence type="predicted"/>
<dbReference type="RefSeq" id="WP_003440793.1">
    <property type="nucleotide sequence ID" value="NZ_ANZB01000001.1"/>
</dbReference>
<evidence type="ECO:0000256" key="2">
    <source>
        <dbReference type="ARBA" id="ARBA00022448"/>
    </source>
</evidence>
<reference evidence="9 10" key="3">
    <citation type="journal article" name="Genome Announc.">
        <title>Improved Draft Genome Sequence of Clostridium pasteurianum Strain ATCC 6013 (DSM 525) Using a Hybrid Next-Generation Sequencing Approach.</title>
        <authorList>
            <person name="Pyne M.E."/>
            <person name="Utturkar S."/>
            <person name="Brown S.D."/>
            <person name="Moo-Young M."/>
            <person name="Chung D.A."/>
            <person name="Chou C.P."/>
        </authorList>
    </citation>
    <scope>NUCLEOTIDE SEQUENCE [LARGE SCALE GENOMIC DNA]</scope>
    <source>
        <strain evidence="9 10">ATCC 6013</strain>
    </source>
</reference>
<organism evidence="8 11">
    <name type="scientific">Clostridium pasteurianum DSM 525 = ATCC 6013</name>
    <dbReference type="NCBI Taxonomy" id="1262449"/>
    <lineage>
        <taxon>Bacteria</taxon>
        <taxon>Bacillati</taxon>
        <taxon>Bacillota</taxon>
        <taxon>Clostridia</taxon>
        <taxon>Eubacteriales</taxon>
        <taxon>Clostridiaceae</taxon>
        <taxon>Clostridium</taxon>
    </lineage>
</organism>
<dbReference type="InterPro" id="IPR005828">
    <property type="entry name" value="MFS_sugar_transport-like"/>
</dbReference>
<dbReference type="Proteomes" id="UP000030905">
    <property type="component" value="Chromosome"/>
</dbReference>
<dbReference type="PROSITE" id="PS50850">
    <property type="entry name" value="MFS"/>
    <property type="match status" value="1"/>
</dbReference>
<reference evidence="9" key="2">
    <citation type="submission" date="2015-10" db="EMBL/GenBank/DDBJ databases">
        <title>Improved Draft Genome Sequence of Clostridium pasteurianum Strain ATCC 6013 (DSM 525) Using a Hybrid Next-Generation Sequencing Approach.</title>
        <authorList>
            <person name="Pyne M.E."/>
            <person name="Utturkar S.M."/>
            <person name="Brown S.D."/>
            <person name="Moo-Young M."/>
            <person name="Chung D.A."/>
            <person name="Chou P.C."/>
        </authorList>
    </citation>
    <scope>NUCLEOTIDE SEQUENCE</scope>
    <source>
        <strain evidence="9">ATCC 6013</strain>
    </source>
</reference>
<evidence type="ECO:0000313" key="11">
    <source>
        <dbReference type="Proteomes" id="UP000030905"/>
    </source>
</evidence>
<feature type="transmembrane region" description="Helical" evidence="6">
    <location>
        <begin position="152"/>
        <end position="172"/>
    </location>
</feature>
<dbReference type="InterPro" id="IPR036259">
    <property type="entry name" value="MFS_trans_sf"/>
</dbReference>
<feature type="transmembrane region" description="Helical" evidence="6">
    <location>
        <begin position="116"/>
        <end position="140"/>
    </location>
</feature>
<dbReference type="GO" id="GO:0005886">
    <property type="term" value="C:plasma membrane"/>
    <property type="evidence" value="ECO:0007669"/>
    <property type="project" value="UniProtKB-SubCell"/>
</dbReference>
<dbReference type="InterPro" id="IPR020846">
    <property type="entry name" value="MFS_dom"/>
</dbReference>
<dbReference type="InterPro" id="IPR005829">
    <property type="entry name" value="Sugar_transporter_CS"/>
</dbReference>
<evidence type="ECO:0000256" key="6">
    <source>
        <dbReference type="SAM" id="Phobius"/>
    </source>
</evidence>
<dbReference type="PANTHER" id="PTHR23511:SF34">
    <property type="entry name" value="SYNAPTIC VESICLE GLYCOPROTEIN 2"/>
    <property type="match status" value="1"/>
</dbReference>
<evidence type="ECO:0000313" key="9">
    <source>
        <dbReference type="EMBL" id="KRU13608.1"/>
    </source>
</evidence>
<feature type="transmembrane region" description="Helical" evidence="6">
    <location>
        <begin position="178"/>
        <end position="198"/>
    </location>
</feature>
<gene>
    <name evidence="8" type="primary">naiP2</name>
    <name evidence="8" type="ORF">CLPA_c02920</name>
    <name evidence="9" type="ORF">CP6013_02856</name>
</gene>
<evidence type="ECO:0000313" key="10">
    <source>
        <dbReference type="Proteomes" id="UP000028042"/>
    </source>
</evidence>
<sequence>METASYKTLVARMESSPVGKFHYKLLYINGAAWAFDAFDVGIVTFIVTALTKSWHLSTAQVGLFLSVGLFGMFFGAAASGPLADKFGRKSVFKATMLIYSLFSLICAFAPNFTFLLVARFFVGFGIGGETPVVTSILGEFIPASKRGKLQGLIDTFWAVGWLAAAIIAYFVIPTVGWRWTFVIGALPAFFIFVIRRHLPESPRWLMSKGRVKEADKIVNDIEQSLIDQGLTIPKINIEDIKEDEIAIDEKVGIASLFSKKYIKRSIMLCIVWFLGMFGYYGLFSWLPSLFVAAGHTMVKSFFYVLVMQIAFVPNQFICAYLMDKIGRKVLLVPNLILSGITTIAYGWALGHGVSSTIVMILGIFTSFFVSATWAVLFTYTPESYPTRIRATGVAFASACSRIGSMLAPIVIGGGLASLGITGVFGIVAGTFVIAALMVGIFGDETKGMILKD</sequence>
<dbReference type="PROSITE" id="PS00216">
    <property type="entry name" value="SUGAR_TRANSPORT_1"/>
    <property type="match status" value="1"/>
</dbReference>
<evidence type="ECO:0000256" key="5">
    <source>
        <dbReference type="ARBA" id="ARBA00023136"/>
    </source>
</evidence>
<keyword evidence="2" id="KW-0813">Transport</keyword>
<feature type="transmembrane region" description="Helical" evidence="6">
    <location>
        <begin position="391"/>
        <end position="411"/>
    </location>
</feature>
<comment type="subcellular location">
    <subcellularLocation>
        <location evidence="1">Cell membrane</location>
        <topology evidence="1">Multi-pass membrane protein</topology>
    </subcellularLocation>
</comment>
<dbReference type="Pfam" id="PF00083">
    <property type="entry name" value="Sugar_tr"/>
    <property type="match status" value="1"/>
</dbReference>
<feature type="transmembrane region" description="Helical" evidence="6">
    <location>
        <begin position="25"/>
        <end position="47"/>
    </location>
</feature>
<dbReference type="CDD" id="cd17316">
    <property type="entry name" value="MFS_SV2_like"/>
    <property type="match status" value="1"/>
</dbReference>
<dbReference type="PANTHER" id="PTHR23511">
    <property type="entry name" value="SYNAPTIC VESICLE GLYCOPROTEIN 2"/>
    <property type="match status" value="1"/>
</dbReference>
<dbReference type="eggNOG" id="COG2271">
    <property type="taxonomic scope" value="Bacteria"/>
</dbReference>
<feature type="transmembrane region" description="Helical" evidence="6">
    <location>
        <begin position="266"/>
        <end position="286"/>
    </location>
</feature>
<dbReference type="EMBL" id="CP009268">
    <property type="protein sequence ID" value="AJA50380.1"/>
    <property type="molecule type" value="Genomic_DNA"/>
</dbReference>
<reference evidence="8 11" key="1">
    <citation type="journal article" date="2015" name="Genome Announc.">
        <title>Complete Genome Sequence of the Nitrogen-Fixing and Solvent-Producing Clostridium pasteurianum DSM 525.</title>
        <authorList>
            <person name="Poehlein A."/>
            <person name="Grosse-Honebrink A."/>
            <person name="Zhang Y."/>
            <person name="Minton N.P."/>
            <person name="Daniel R."/>
        </authorList>
    </citation>
    <scope>NUCLEOTIDE SEQUENCE [LARGE SCALE GENOMIC DNA]</scope>
    <source>
        <strain evidence="8">DSM 525</strain>
        <strain evidence="11">DSM 525 / ATCC 6013</strain>
    </source>
</reference>
<feature type="domain" description="Major facilitator superfamily (MFS) profile" evidence="7">
    <location>
        <begin position="25"/>
        <end position="446"/>
    </location>
</feature>
<dbReference type="AlphaFoldDB" id="A0A0H3J122"/>
<evidence type="ECO:0000256" key="1">
    <source>
        <dbReference type="ARBA" id="ARBA00004651"/>
    </source>
</evidence>
<keyword evidence="11" id="KW-1185">Reference proteome</keyword>
<dbReference type="Gene3D" id="1.20.1250.20">
    <property type="entry name" value="MFS general substrate transporter like domains"/>
    <property type="match status" value="1"/>
</dbReference>
<feature type="transmembrane region" description="Helical" evidence="6">
    <location>
        <begin position="301"/>
        <end position="322"/>
    </location>
</feature>
<dbReference type="PROSITE" id="PS00217">
    <property type="entry name" value="SUGAR_TRANSPORT_2"/>
    <property type="match status" value="1"/>
</dbReference>
<evidence type="ECO:0000259" key="7">
    <source>
        <dbReference type="PROSITE" id="PS50850"/>
    </source>
</evidence>
<feature type="transmembrane region" description="Helical" evidence="6">
    <location>
        <begin position="329"/>
        <end position="350"/>
    </location>
</feature>
<keyword evidence="5 6" id="KW-0472">Membrane</keyword>
<dbReference type="PATRIC" id="fig|1262449.3.peg.182"/>
<accession>A0A0H3J122</accession>
<evidence type="ECO:0000313" key="8">
    <source>
        <dbReference type="EMBL" id="AJA50380.1"/>
    </source>
</evidence>
<name>A0A0H3J122_CLOPA</name>
<dbReference type="GO" id="GO:0022857">
    <property type="term" value="F:transmembrane transporter activity"/>
    <property type="evidence" value="ECO:0007669"/>
    <property type="project" value="InterPro"/>
</dbReference>